<reference evidence="1 2" key="1">
    <citation type="journal article" date="2021" name="MBio">
        <title>Poor Competitiveness of Bradyrhizobium in Pigeon Pea Root Colonization in Indian Soils.</title>
        <authorList>
            <person name="Chalasani D."/>
            <person name="Basu A."/>
            <person name="Pullabhotla S.V.S.R.N."/>
            <person name="Jorrin B."/>
            <person name="Neal A.L."/>
            <person name="Poole P.S."/>
            <person name="Podile A.R."/>
            <person name="Tkacz A."/>
        </authorList>
    </citation>
    <scope>NUCLEOTIDE SEQUENCE [LARGE SCALE GENOMIC DNA]</scope>
    <source>
        <strain evidence="1 2">HU44</strain>
    </source>
</reference>
<gene>
    <name evidence="1" type="ORF">JNB71_03365</name>
</gene>
<evidence type="ECO:0000313" key="1">
    <source>
        <dbReference type="EMBL" id="MBW9062350.1"/>
    </source>
</evidence>
<evidence type="ECO:0000313" key="2">
    <source>
        <dbReference type="Proteomes" id="UP000757604"/>
    </source>
</evidence>
<dbReference type="RefSeq" id="WP_220370408.1">
    <property type="nucleotide sequence ID" value="NZ_JAEUAO010000001.1"/>
</dbReference>
<dbReference type="Proteomes" id="UP000757604">
    <property type="component" value="Unassembled WGS sequence"/>
</dbReference>
<organism evidence="1 2">
    <name type="scientific">Rhizobium herbae</name>
    <dbReference type="NCBI Taxonomy" id="508661"/>
    <lineage>
        <taxon>Bacteria</taxon>
        <taxon>Pseudomonadati</taxon>
        <taxon>Pseudomonadota</taxon>
        <taxon>Alphaproteobacteria</taxon>
        <taxon>Hyphomicrobiales</taxon>
        <taxon>Rhizobiaceae</taxon>
        <taxon>Rhizobium/Agrobacterium group</taxon>
        <taxon>Rhizobium</taxon>
    </lineage>
</organism>
<accession>A0ABS7H5G1</accession>
<sequence>MDLSILENALALAGTAISTTGKAASTAEAIKKLFSSDKAPDASEAMSLVNKLAVELTAANVMNLDLSGSLKQLSQELKAQDEFEQEKARYQLVTTSQGDMVYKLREDMANGDPMHFVCPACLKKDRLIVFIQGEGDYKRCQVNHDHLYTFGRTEYRSNREYNSY</sequence>
<dbReference type="EMBL" id="JAEUAO010000001">
    <property type="protein sequence ID" value="MBW9062350.1"/>
    <property type="molecule type" value="Genomic_DNA"/>
</dbReference>
<comment type="caution">
    <text evidence="1">The sequence shown here is derived from an EMBL/GenBank/DDBJ whole genome shotgun (WGS) entry which is preliminary data.</text>
</comment>
<protein>
    <submittedName>
        <fullName evidence="1">Uncharacterized protein</fullName>
    </submittedName>
</protein>
<keyword evidence="2" id="KW-1185">Reference proteome</keyword>
<proteinExistence type="predicted"/>
<name>A0ABS7H5G1_9HYPH</name>